<accession>A0A452GU32</accession>
<feature type="transmembrane region" description="Helical" evidence="13">
    <location>
        <begin position="100"/>
        <end position="121"/>
    </location>
</feature>
<feature type="transmembrane region" description="Helical" evidence="13">
    <location>
        <begin position="274"/>
        <end position="293"/>
    </location>
</feature>
<keyword evidence="11" id="KW-0325">Glycoprotein</keyword>
<dbReference type="PANTHER" id="PTHR24242:SF359">
    <property type="entry name" value="ODORANT RECEPTOR-RELATED"/>
    <property type="match status" value="1"/>
</dbReference>
<evidence type="ECO:0000256" key="12">
    <source>
        <dbReference type="ARBA" id="ARBA00023224"/>
    </source>
</evidence>
<reference evidence="16" key="1">
    <citation type="journal article" date="2017" name="PLoS ONE">
        <title>The Agassiz's desert tortoise genome provides a resource for the conservation of a threatened species.</title>
        <authorList>
            <person name="Tollis M."/>
            <person name="DeNardo D.F."/>
            <person name="Cornelius J.A."/>
            <person name="Dolby G.A."/>
            <person name="Edwards T."/>
            <person name="Henen B.T."/>
            <person name="Karl A.E."/>
            <person name="Murphy R.W."/>
            <person name="Kusumi K."/>
        </authorList>
    </citation>
    <scope>NUCLEOTIDE SEQUENCE [LARGE SCALE GENOMIC DNA]</scope>
</reference>
<keyword evidence="12" id="KW-0807">Transducer</keyword>
<dbReference type="PANTHER" id="PTHR24242">
    <property type="entry name" value="G-PROTEIN COUPLED RECEPTOR"/>
    <property type="match status" value="1"/>
</dbReference>
<evidence type="ECO:0000256" key="4">
    <source>
        <dbReference type="ARBA" id="ARBA00022692"/>
    </source>
</evidence>
<evidence type="ECO:0000256" key="13">
    <source>
        <dbReference type="SAM" id="Phobius"/>
    </source>
</evidence>
<evidence type="ECO:0000256" key="8">
    <source>
        <dbReference type="ARBA" id="ARBA00023136"/>
    </source>
</evidence>
<dbReference type="InterPro" id="IPR017452">
    <property type="entry name" value="GPCR_Rhodpsn_7TM"/>
</dbReference>
<dbReference type="FunFam" id="1.20.1070.10:FF:000001">
    <property type="entry name" value="Olfactory receptor"/>
    <property type="match status" value="1"/>
</dbReference>
<proteinExistence type="predicted"/>
<evidence type="ECO:0000313" key="16">
    <source>
        <dbReference type="Proteomes" id="UP000291020"/>
    </source>
</evidence>
<dbReference type="AlphaFoldDB" id="A0A452GU32"/>
<keyword evidence="4 13" id="KW-0812">Transmembrane</keyword>
<evidence type="ECO:0000256" key="7">
    <source>
        <dbReference type="ARBA" id="ARBA00023040"/>
    </source>
</evidence>
<reference evidence="15" key="3">
    <citation type="submission" date="2025-09" db="UniProtKB">
        <authorList>
            <consortium name="Ensembl"/>
        </authorList>
    </citation>
    <scope>IDENTIFICATION</scope>
</reference>
<dbReference type="CDD" id="cd15224">
    <property type="entry name" value="7tmA_OR6B-like"/>
    <property type="match status" value="1"/>
</dbReference>
<feature type="transmembrane region" description="Helical" evidence="13">
    <location>
        <begin position="60"/>
        <end position="79"/>
    </location>
</feature>
<evidence type="ECO:0000256" key="11">
    <source>
        <dbReference type="ARBA" id="ARBA00023180"/>
    </source>
</evidence>
<keyword evidence="9" id="KW-1015">Disulfide bond</keyword>
<keyword evidence="2" id="KW-1003">Cell membrane</keyword>
<evidence type="ECO:0000256" key="9">
    <source>
        <dbReference type="ARBA" id="ARBA00023157"/>
    </source>
</evidence>
<keyword evidence="8 13" id="KW-0472">Membrane</keyword>
<dbReference type="Pfam" id="PF13853">
    <property type="entry name" value="7tm_4"/>
    <property type="match status" value="1"/>
</dbReference>
<dbReference type="PRINTS" id="PR00245">
    <property type="entry name" value="OLFACTORYR"/>
</dbReference>
<evidence type="ECO:0000256" key="10">
    <source>
        <dbReference type="ARBA" id="ARBA00023170"/>
    </source>
</evidence>
<sequence>MKKKNQSSVQEFILLGFPTALKEVQILFFLIFVLIYMLTLVENVVIIVMVQVSYPLHKPMYLFLSSLSFLEIWYITITVPKMLFDLLRGSQHISFLGCMAQLYFFIALACTECVLLAVMAYDCYVAICIPLRYPAIMTHGLCFCLVAGSWVSGFTSSMLKVIFISHLTFCNSVINHFFCDISPLLNLACTDMSLMERVDFILALIMILLPLLLVVVASYACIVATVAGIPTAQGRRKAFSTCTSHLVVVIIFYSTTLFTYARPRAMYAFDSNKLVSMLYTVIVPFFNPIIYCLRNQDVKKALRKINRGRSIPENNVSGSQID</sequence>
<evidence type="ECO:0000256" key="5">
    <source>
        <dbReference type="ARBA" id="ARBA00022725"/>
    </source>
</evidence>
<keyword evidence="6 13" id="KW-1133">Transmembrane helix</keyword>
<keyword evidence="10" id="KW-0675">Receptor</keyword>
<dbReference type="STRING" id="38772.ENSGAGP00000005569"/>
<keyword evidence="7" id="KW-0297">G-protein coupled receptor</keyword>
<evidence type="ECO:0000256" key="3">
    <source>
        <dbReference type="ARBA" id="ARBA00022606"/>
    </source>
</evidence>
<name>A0A452GU32_9SAUR</name>
<evidence type="ECO:0000256" key="6">
    <source>
        <dbReference type="ARBA" id="ARBA00022989"/>
    </source>
</evidence>
<evidence type="ECO:0000256" key="2">
    <source>
        <dbReference type="ARBA" id="ARBA00022475"/>
    </source>
</evidence>
<dbReference type="Proteomes" id="UP000291020">
    <property type="component" value="Unassembled WGS sequence"/>
</dbReference>
<feature type="transmembrane region" description="Helical" evidence="13">
    <location>
        <begin position="238"/>
        <end position="262"/>
    </location>
</feature>
<feature type="domain" description="G-protein coupled receptors family 1 profile" evidence="14">
    <location>
        <begin position="42"/>
        <end position="291"/>
    </location>
</feature>
<evidence type="ECO:0000256" key="1">
    <source>
        <dbReference type="ARBA" id="ARBA00004651"/>
    </source>
</evidence>
<dbReference type="SUPFAM" id="SSF81321">
    <property type="entry name" value="Family A G protein-coupled receptor-like"/>
    <property type="match status" value="1"/>
</dbReference>
<comment type="subcellular location">
    <subcellularLocation>
        <location evidence="1">Cell membrane</location>
        <topology evidence="1">Multi-pass membrane protein</topology>
    </subcellularLocation>
</comment>
<dbReference type="InterPro" id="IPR050939">
    <property type="entry name" value="Olfactory_GPCR1"/>
</dbReference>
<dbReference type="InterPro" id="IPR000725">
    <property type="entry name" value="Olfact_rcpt"/>
</dbReference>
<dbReference type="GO" id="GO:0004984">
    <property type="term" value="F:olfactory receptor activity"/>
    <property type="evidence" value="ECO:0007669"/>
    <property type="project" value="InterPro"/>
</dbReference>
<evidence type="ECO:0000313" key="15">
    <source>
        <dbReference type="Ensembl" id="ENSGAGP00000005569.1"/>
    </source>
</evidence>
<evidence type="ECO:0000259" key="14">
    <source>
        <dbReference type="PROSITE" id="PS50262"/>
    </source>
</evidence>
<dbReference type="Gene3D" id="1.20.1070.10">
    <property type="entry name" value="Rhodopsin 7-helix transmembrane proteins"/>
    <property type="match status" value="1"/>
</dbReference>
<organism evidence="15 16">
    <name type="scientific">Gopherus agassizii</name>
    <name type="common">Agassiz's desert tortoise</name>
    <dbReference type="NCBI Taxonomy" id="38772"/>
    <lineage>
        <taxon>Eukaryota</taxon>
        <taxon>Metazoa</taxon>
        <taxon>Chordata</taxon>
        <taxon>Craniata</taxon>
        <taxon>Vertebrata</taxon>
        <taxon>Euteleostomi</taxon>
        <taxon>Archelosauria</taxon>
        <taxon>Testudinata</taxon>
        <taxon>Testudines</taxon>
        <taxon>Cryptodira</taxon>
        <taxon>Durocryptodira</taxon>
        <taxon>Testudinoidea</taxon>
        <taxon>Testudinidae</taxon>
        <taxon>Gopherus</taxon>
    </lineage>
</organism>
<dbReference type="PRINTS" id="PR00237">
    <property type="entry name" value="GPCRRHODOPSN"/>
</dbReference>
<keyword evidence="16" id="KW-1185">Reference proteome</keyword>
<keyword evidence="3" id="KW-0716">Sensory transduction</keyword>
<dbReference type="PROSITE" id="PS50262">
    <property type="entry name" value="G_PROTEIN_RECEP_F1_2"/>
    <property type="match status" value="1"/>
</dbReference>
<feature type="transmembrane region" description="Helical" evidence="13">
    <location>
        <begin position="26"/>
        <end position="54"/>
    </location>
</feature>
<dbReference type="Ensembl" id="ENSGAGT00000006479.1">
    <property type="protein sequence ID" value="ENSGAGP00000005569.1"/>
    <property type="gene ID" value="ENSGAGG00000004512.1"/>
</dbReference>
<dbReference type="GO" id="GO:0004930">
    <property type="term" value="F:G protein-coupled receptor activity"/>
    <property type="evidence" value="ECO:0007669"/>
    <property type="project" value="UniProtKB-KW"/>
</dbReference>
<reference evidence="15" key="2">
    <citation type="submission" date="2025-08" db="UniProtKB">
        <authorList>
            <consortium name="Ensembl"/>
        </authorList>
    </citation>
    <scope>IDENTIFICATION</scope>
</reference>
<dbReference type="InterPro" id="IPR000276">
    <property type="entry name" value="GPCR_Rhodpsn"/>
</dbReference>
<dbReference type="GO" id="GO:0005886">
    <property type="term" value="C:plasma membrane"/>
    <property type="evidence" value="ECO:0007669"/>
    <property type="project" value="UniProtKB-SubCell"/>
</dbReference>
<feature type="transmembrane region" description="Helical" evidence="13">
    <location>
        <begin position="200"/>
        <end position="226"/>
    </location>
</feature>
<protein>
    <recommendedName>
        <fullName evidence="14">G-protein coupled receptors family 1 profile domain-containing protein</fullName>
    </recommendedName>
</protein>
<keyword evidence="5" id="KW-0552">Olfaction</keyword>